<keyword evidence="2" id="KW-1133">Transmembrane helix</keyword>
<evidence type="ECO:0000256" key="2">
    <source>
        <dbReference type="SAM" id="Phobius"/>
    </source>
</evidence>
<reference evidence="3" key="1">
    <citation type="journal article" date="2014" name="Front. Microbiol.">
        <title>High frequency of phylogenetically diverse reductive dehalogenase-homologous genes in deep subseafloor sedimentary metagenomes.</title>
        <authorList>
            <person name="Kawai M."/>
            <person name="Futagami T."/>
            <person name="Toyoda A."/>
            <person name="Takaki Y."/>
            <person name="Nishi S."/>
            <person name="Hori S."/>
            <person name="Arai W."/>
            <person name="Tsubouchi T."/>
            <person name="Morono Y."/>
            <person name="Uchiyama I."/>
            <person name="Ito T."/>
            <person name="Fujiyama A."/>
            <person name="Inagaki F."/>
            <person name="Takami H."/>
        </authorList>
    </citation>
    <scope>NUCLEOTIDE SEQUENCE</scope>
    <source>
        <strain evidence="3">Expedition CK06-06</strain>
    </source>
</reference>
<dbReference type="AlphaFoldDB" id="X0Y8H1"/>
<gene>
    <name evidence="3" type="ORF">S01H1_75881</name>
</gene>
<comment type="caution">
    <text evidence="3">The sequence shown here is derived from an EMBL/GenBank/DDBJ whole genome shotgun (WGS) entry which is preliminary data.</text>
</comment>
<accession>X0Y8H1</accession>
<organism evidence="3">
    <name type="scientific">marine sediment metagenome</name>
    <dbReference type="NCBI Taxonomy" id="412755"/>
    <lineage>
        <taxon>unclassified sequences</taxon>
        <taxon>metagenomes</taxon>
        <taxon>ecological metagenomes</taxon>
    </lineage>
</organism>
<feature type="region of interest" description="Disordered" evidence="1">
    <location>
        <begin position="1"/>
        <end position="35"/>
    </location>
</feature>
<feature type="compositionally biased region" description="Acidic residues" evidence="1">
    <location>
        <begin position="1"/>
        <end position="10"/>
    </location>
</feature>
<keyword evidence="2" id="KW-0812">Transmembrane</keyword>
<name>X0Y8H1_9ZZZZ</name>
<dbReference type="EMBL" id="BARS01050878">
    <property type="protein sequence ID" value="GAG52080.1"/>
    <property type="molecule type" value="Genomic_DNA"/>
</dbReference>
<keyword evidence="2" id="KW-0472">Membrane</keyword>
<evidence type="ECO:0000256" key="1">
    <source>
        <dbReference type="SAM" id="MobiDB-lite"/>
    </source>
</evidence>
<feature type="non-terminal residue" evidence="3">
    <location>
        <position position="1"/>
    </location>
</feature>
<proteinExistence type="predicted"/>
<feature type="transmembrane region" description="Helical" evidence="2">
    <location>
        <begin position="120"/>
        <end position="140"/>
    </location>
</feature>
<sequence length="182" mass="20544">NTESEEFEEDTERKEGSGQFESSRNPKGAGRPSNIWRDFKDFGEWKAAVKAGLIPRDLSELLGRVADSGERRGEGDSKPDVKGLLAQLGEMIGVKKKDIDKLGLADDQIKQASKFVMPYLLPKLLGVIGLVAGAIILYKIEELKVTDTFTEEEWDKLPDYKKSKYLRIWRPITDERGERTTL</sequence>
<evidence type="ECO:0000313" key="3">
    <source>
        <dbReference type="EMBL" id="GAG52080.1"/>
    </source>
</evidence>
<protein>
    <submittedName>
        <fullName evidence="3">Uncharacterized protein</fullName>
    </submittedName>
</protein>